<organism evidence="8 9">
    <name type="scientific">Sporothrix stenoceras</name>
    <dbReference type="NCBI Taxonomy" id="5173"/>
    <lineage>
        <taxon>Eukaryota</taxon>
        <taxon>Fungi</taxon>
        <taxon>Dikarya</taxon>
        <taxon>Ascomycota</taxon>
        <taxon>Pezizomycotina</taxon>
        <taxon>Sordariomycetes</taxon>
        <taxon>Sordariomycetidae</taxon>
        <taxon>Ophiostomatales</taxon>
        <taxon>Ophiostomataceae</taxon>
        <taxon>Sporothrix</taxon>
    </lineage>
</organism>
<feature type="domain" description="Zn(2)-C6 fungal-type" evidence="7">
    <location>
        <begin position="51"/>
        <end position="80"/>
    </location>
</feature>
<comment type="caution">
    <text evidence="8">The sequence shown here is derived from an EMBL/GenBank/DDBJ whole genome shotgun (WGS) entry which is preliminary data.</text>
</comment>
<evidence type="ECO:0000256" key="3">
    <source>
        <dbReference type="ARBA" id="ARBA00023015"/>
    </source>
</evidence>
<dbReference type="Gene3D" id="4.10.240.10">
    <property type="entry name" value="Zn(2)-C6 fungal-type DNA-binding domain"/>
    <property type="match status" value="1"/>
</dbReference>
<dbReference type="CDD" id="cd00067">
    <property type="entry name" value="GAL4"/>
    <property type="match status" value="1"/>
</dbReference>
<keyword evidence="5" id="KW-0539">Nucleus</keyword>
<dbReference type="PROSITE" id="PS50048">
    <property type="entry name" value="ZN2_CY6_FUNGAL_2"/>
    <property type="match status" value="1"/>
</dbReference>
<keyword evidence="1" id="KW-0479">Metal-binding</keyword>
<keyword evidence="2" id="KW-0862">Zinc</keyword>
<evidence type="ECO:0000313" key="8">
    <source>
        <dbReference type="EMBL" id="KAL1891516.1"/>
    </source>
</evidence>
<dbReference type="PROSITE" id="PS00463">
    <property type="entry name" value="ZN2_CY6_FUNGAL_1"/>
    <property type="match status" value="1"/>
</dbReference>
<dbReference type="SMART" id="SM00066">
    <property type="entry name" value="GAL4"/>
    <property type="match status" value="1"/>
</dbReference>
<accession>A0ABR3YT41</accession>
<name>A0ABR3YT41_9PEZI</name>
<dbReference type="EMBL" id="JAWCUI010000052">
    <property type="protein sequence ID" value="KAL1891516.1"/>
    <property type="molecule type" value="Genomic_DNA"/>
</dbReference>
<evidence type="ECO:0000256" key="1">
    <source>
        <dbReference type="ARBA" id="ARBA00022723"/>
    </source>
</evidence>
<evidence type="ECO:0000256" key="4">
    <source>
        <dbReference type="ARBA" id="ARBA00023163"/>
    </source>
</evidence>
<dbReference type="Pfam" id="PF00172">
    <property type="entry name" value="Zn_clus"/>
    <property type="match status" value="1"/>
</dbReference>
<dbReference type="SUPFAM" id="SSF57701">
    <property type="entry name" value="Zn2/Cys6 DNA-binding domain"/>
    <property type="match status" value="1"/>
</dbReference>
<keyword evidence="9" id="KW-1185">Reference proteome</keyword>
<keyword evidence="3" id="KW-0805">Transcription regulation</keyword>
<dbReference type="PANTHER" id="PTHR47660:SF3">
    <property type="entry name" value="FINGER DOMAIN PROTEIN, PUTATIVE (AFU_ORTHOLOGUE AFUA_4G03310)-RELATED"/>
    <property type="match status" value="1"/>
</dbReference>
<evidence type="ECO:0000256" key="5">
    <source>
        <dbReference type="ARBA" id="ARBA00023242"/>
    </source>
</evidence>
<proteinExistence type="predicted"/>
<protein>
    <recommendedName>
        <fullName evidence="7">Zn(2)-C6 fungal-type domain-containing protein</fullName>
    </recommendedName>
</protein>
<sequence>MYAATNPATAPSLYFCPLCGKPSTQESSFTRHVQYCKRRAATNKRTTRPRACRHCRATKGKCDAQWPCSRCTIKNKECIYDKPWPAPQEVSSAAATSTTTAKTKPTCSLSAEEQCTAGCPDAGRSSGSSSRASSDVAAGSSSNSPAASDGTSISGHSGGQACQESCCPDLSDAPPFTSVSKTAMTMALAVSTPTTLATTTTSSAPMVLDPVFSNATAGVAGFSISPGMNMYDLEGFTHIGGLSLPQQSSLATMNMPSPIALHMPYAPPPDPIMEISEGVPDSPASADLRRLIVSMIRTFPRMMTRPGNMPPFIHRVGCGLHYENVDVKGTFPPAIKDGTSSSSSSSSAFFAPVYGCAAQETSDTISSTTSSHQPVLFTPLPIMAACVGISHAFVTRSPHSDEFLWRSIDKEHRTIVNRMRAMSFGEIFVAIQAVSIYTTMRLIVYGREYFDSDMSLLDTMSKLSERFHELWHGPFMPVQYEDRDLVRSERPRWENWIFDETRRRITATCWLMSLAVNPRAQSYRLSKPQRFPLPSSRRLWEAETQAAWEREYDNDQFEKHILVQSAARSSHNKNEPPPKLRLITVGDLSKAIDRAVADEGSFGLPSNEALYEDDLLAYWHAGVDSLSMMVTAAAAQHAFEP</sequence>
<feature type="region of interest" description="Disordered" evidence="6">
    <location>
        <begin position="120"/>
        <end position="156"/>
    </location>
</feature>
<feature type="compositionally biased region" description="Low complexity" evidence="6">
    <location>
        <begin position="121"/>
        <end position="148"/>
    </location>
</feature>
<reference evidence="8 9" key="1">
    <citation type="journal article" date="2024" name="IMA Fungus">
        <title>IMA Genome - F19 : A genome assembly and annotation guide to empower mycologists, including annotated draft genome sequences of Ceratocystis pirilliformis, Diaporthe australafricana, Fusarium ophioides, Paecilomyces lecythidis, and Sporothrix stenoceras.</title>
        <authorList>
            <person name="Aylward J."/>
            <person name="Wilson A.M."/>
            <person name="Visagie C.M."/>
            <person name="Spraker J."/>
            <person name="Barnes I."/>
            <person name="Buitendag C."/>
            <person name="Ceriani C."/>
            <person name="Del Mar Angel L."/>
            <person name="du Plessis D."/>
            <person name="Fuchs T."/>
            <person name="Gasser K."/>
            <person name="Kramer D."/>
            <person name="Li W."/>
            <person name="Munsamy K."/>
            <person name="Piso A."/>
            <person name="Price J.L."/>
            <person name="Sonnekus B."/>
            <person name="Thomas C."/>
            <person name="van der Nest A."/>
            <person name="van Dijk A."/>
            <person name="van Heerden A."/>
            <person name="van Vuuren N."/>
            <person name="Yilmaz N."/>
            <person name="Duong T.A."/>
            <person name="van der Merwe N.A."/>
            <person name="Wingfield M.J."/>
            <person name="Wingfield B.D."/>
        </authorList>
    </citation>
    <scope>NUCLEOTIDE SEQUENCE [LARGE SCALE GENOMIC DNA]</scope>
    <source>
        <strain evidence="8 9">CMW 5346</strain>
    </source>
</reference>
<dbReference type="Proteomes" id="UP001583186">
    <property type="component" value="Unassembled WGS sequence"/>
</dbReference>
<evidence type="ECO:0000259" key="7">
    <source>
        <dbReference type="PROSITE" id="PS50048"/>
    </source>
</evidence>
<evidence type="ECO:0000313" key="9">
    <source>
        <dbReference type="Proteomes" id="UP001583186"/>
    </source>
</evidence>
<gene>
    <name evidence="8" type="ORF">Sste5346_007608</name>
</gene>
<keyword evidence="4" id="KW-0804">Transcription</keyword>
<dbReference type="InterPro" id="IPR001138">
    <property type="entry name" value="Zn2Cys6_DnaBD"/>
</dbReference>
<evidence type="ECO:0000256" key="2">
    <source>
        <dbReference type="ARBA" id="ARBA00022833"/>
    </source>
</evidence>
<dbReference type="InterPro" id="IPR036864">
    <property type="entry name" value="Zn2-C6_fun-type_DNA-bd_sf"/>
</dbReference>
<evidence type="ECO:0000256" key="6">
    <source>
        <dbReference type="SAM" id="MobiDB-lite"/>
    </source>
</evidence>
<dbReference type="PANTHER" id="PTHR47660">
    <property type="entry name" value="TRANSCRIPTION FACTOR WITH C2H2 AND ZN(2)-CYS(6) DNA BINDING DOMAIN (EUROFUNG)-RELATED-RELATED"/>
    <property type="match status" value="1"/>
</dbReference>